<proteinExistence type="predicted"/>
<evidence type="ECO:0000256" key="1">
    <source>
        <dbReference type="ARBA" id="ARBA00022801"/>
    </source>
</evidence>
<dbReference type="OrthoDB" id="10249535at2759"/>
<organism evidence="4 5">
    <name type="scientific">Streblomastix strix</name>
    <dbReference type="NCBI Taxonomy" id="222440"/>
    <lineage>
        <taxon>Eukaryota</taxon>
        <taxon>Metamonada</taxon>
        <taxon>Preaxostyla</taxon>
        <taxon>Oxymonadida</taxon>
        <taxon>Streblomastigidae</taxon>
        <taxon>Streblomastix</taxon>
    </lineage>
</organism>
<dbReference type="GO" id="GO:0004521">
    <property type="term" value="F:RNA endonuclease activity"/>
    <property type="evidence" value="ECO:0007669"/>
    <property type="project" value="TreeGrafter"/>
</dbReference>
<feature type="compositionally biased region" description="Acidic residues" evidence="2">
    <location>
        <begin position="379"/>
        <end position="389"/>
    </location>
</feature>
<dbReference type="InterPro" id="IPR036866">
    <property type="entry name" value="RibonucZ/Hydroxyglut_hydro"/>
</dbReference>
<feature type="compositionally biased region" description="Basic and acidic residues" evidence="2">
    <location>
        <begin position="390"/>
        <end position="404"/>
    </location>
</feature>
<evidence type="ECO:0000256" key="2">
    <source>
        <dbReference type="SAM" id="MobiDB-lite"/>
    </source>
</evidence>
<dbReference type="GO" id="GO:0005847">
    <property type="term" value="C:mRNA cleavage and polyadenylation specificity factor complex"/>
    <property type="evidence" value="ECO:0007669"/>
    <property type="project" value="TreeGrafter"/>
</dbReference>
<keyword evidence="1" id="KW-0378">Hydrolase</keyword>
<comment type="caution">
    <text evidence="4">The sequence shown here is derived from an EMBL/GenBank/DDBJ whole genome shotgun (WGS) entry which is preliminary data.</text>
</comment>
<dbReference type="SUPFAM" id="SSF56281">
    <property type="entry name" value="Metallo-hydrolase/oxidoreductase"/>
    <property type="match status" value="1"/>
</dbReference>
<reference evidence="4 5" key="1">
    <citation type="submission" date="2019-03" db="EMBL/GenBank/DDBJ databases">
        <title>Single cell metagenomics reveals metabolic interactions within the superorganism composed of flagellate Streblomastix strix and complex community of Bacteroidetes bacteria on its surface.</title>
        <authorList>
            <person name="Treitli S.C."/>
            <person name="Kolisko M."/>
            <person name="Husnik F."/>
            <person name="Keeling P."/>
            <person name="Hampl V."/>
        </authorList>
    </citation>
    <scope>NUCLEOTIDE SEQUENCE [LARGE SCALE GENOMIC DNA]</scope>
    <source>
        <strain evidence="4">ST1C</strain>
    </source>
</reference>
<sequence>IKISAEKPYGEKEIEEAMEKIECINYHQVIEYNGIEIHAITLGAAMFSITINGMKLLYTGDFSIEPDRLLCGAEVPQQQHDILIVESTYGTNKHEERRRRERDFTSYVRKIIQGRGKCLIPIFALGRAQELLVVLEEYWSQHQELHKIPIYYVSSIANKVLPIFRMYIDYLNEKISGHVNYGGFIGGEEDKEKSMIKRGRIDDIRIRIDNEDILDEQPKERNRIQKIGSRFDIRENNSDLDEEQQNDMLSVHKRDEPCVVLAAPGMLQSGLSRELFELWVEDRNSGIVIPGYTVEGTPAHELHINQRTIVTQKGERKKIQIQSKFISFSAHSDFTQTSYFISQLRPQKVILVHGESKKMNELNIALKQKFSKQEKENKNEEEDDDDEDEESKRDEMKKKDKEEG</sequence>
<evidence type="ECO:0000313" key="5">
    <source>
        <dbReference type="Proteomes" id="UP000324800"/>
    </source>
</evidence>
<dbReference type="EMBL" id="SNRW01019427">
    <property type="protein sequence ID" value="KAA6366391.1"/>
    <property type="molecule type" value="Genomic_DNA"/>
</dbReference>
<dbReference type="PANTHER" id="PTHR11203">
    <property type="entry name" value="CLEAVAGE AND POLYADENYLATION SPECIFICITY FACTOR FAMILY MEMBER"/>
    <property type="match status" value="1"/>
</dbReference>
<evidence type="ECO:0000313" key="4">
    <source>
        <dbReference type="EMBL" id="KAA6366391.1"/>
    </source>
</evidence>
<dbReference type="GO" id="GO:0006398">
    <property type="term" value="P:mRNA 3'-end processing by stem-loop binding and cleavage"/>
    <property type="evidence" value="ECO:0007669"/>
    <property type="project" value="TreeGrafter"/>
</dbReference>
<protein>
    <submittedName>
        <fullName evidence="4">Putative Cleavage and polyadenylation specificity factor subunit 3</fullName>
    </submittedName>
</protein>
<feature type="domain" description="Beta-Casp" evidence="3">
    <location>
        <begin position="128"/>
        <end position="302"/>
    </location>
</feature>
<dbReference type="GO" id="GO:0003723">
    <property type="term" value="F:RNA binding"/>
    <property type="evidence" value="ECO:0007669"/>
    <property type="project" value="TreeGrafter"/>
</dbReference>
<dbReference type="Gene3D" id="3.40.50.10890">
    <property type="match status" value="1"/>
</dbReference>
<feature type="region of interest" description="Disordered" evidence="2">
    <location>
        <begin position="367"/>
        <end position="404"/>
    </location>
</feature>
<evidence type="ECO:0000259" key="3">
    <source>
        <dbReference type="SMART" id="SM01027"/>
    </source>
</evidence>
<dbReference type="AlphaFoldDB" id="A0A5J4U926"/>
<dbReference type="PANTHER" id="PTHR11203:SF11">
    <property type="entry name" value="CLEAVAGE AND POLYADENYLATION SPECIFICITY FACTOR SUBUNIT 3"/>
    <property type="match status" value="1"/>
</dbReference>
<accession>A0A5J4U926</accession>
<dbReference type="Proteomes" id="UP000324800">
    <property type="component" value="Unassembled WGS sequence"/>
</dbReference>
<gene>
    <name evidence="4" type="ORF">EZS28_038082</name>
</gene>
<dbReference type="InterPro" id="IPR022712">
    <property type="entry name" value="Beta_Casp"/>
</dbReference>
<name>A0A5J4U926_9EUKA</name>
<dbReference type="Pfam" id="PF10996">
    <property type="entry name" value="Beta-Casp"/>
    <property type="match status" value="1"/>
</dbReference>
<dbReference type="InterPro" id="IPR050698">
    <property type="entry name" value="MBL"/>
</dbReference>
<feature type="non-terminal residue" evidence="4">
    <location>
        <position position="1"/>
    </location>
</feature>
<dbReference type="GO" id="GO:0004534">
    <property type="term" value="F:5'-3' RNA exonuclease activity"/>
    <property type="evidence" value="ECO:0007669"/>
    <property type="project" value="TreeGrafter"/>
</dbReference>
<dbReference type="InterPro" id="IPR011108">
    <property type="entry name" value="RMMBL"/>
</dbReference>
<dbReference type="SMART" id="SM01027">
    <property type="entry name" value="Beta-Casp"/>
    <property type="match status" value="1"/>
</dbReference>
<feature type="non-terminal residue" evidence="4">
    <location>
        <position position="404"/>
    </location>
</feature>
<dbReference type="Pfam" id="PF07521">
    <property type="entry name" value="RMMBL"/>
    <property type="match status" value="1"/>
</dbReference>